<dbReference type="EMBL" id="CP036259">
    <property type="protein sequence ID" value="QDR81656.1"/>
    <property type="molecule type" value="Genomic_DNA"/>
</dbReference>
<dbReference type="InterPro" id="IPR016181">
    <property type="entry name" value="Acyl_CoA_acyltransferase"/>
</dbReference>
<keyword evidence="1 4" id="KW-0808">Transferase</keyword>
<dbReference type="Proteomes" id="UP000320776">
    <property type="component" value="Chromosome"/>
</dbReference>
<feature type="domain" description="N-acetyltransferase" evidence="3">
    <location>
        <begin position="7"/>
        <end position="144"/>
    </location>
</feature>
<keyword evidence="5" id="KW-1185">Reference proteome</keyword>
<dbReference type="InterPro" id="IPR000182">
    <property type="entry name" value="GNAT_dom"/>
</dbReference>
<name>A0A517DWM4_9FIRM</name>
<dbReference type="Pfam" id="PF00583">
    <property type="entry name" value="Acetyltransf_1"/>
    <property type="match status" value="1"/>
</dbReference>
<reference evidence="4 5" key="1">
    <citation type="submission" date="2019-02" db="EMBL/GenBank/DDBJ databases">
        <title>Closed genome of Sporomusa termitida DSM 4440.</title>
        <authorList>
            <person name="Poehlein A."/>
            <person name="Daniel R."/>
        </authorList>
    </citation>
    <scope>NUCLEOTIDE SEQUENCE [LARGE SCALE GENOMIC DNA]</scope>
    <source>
        <strain evidence="4 5">DSM 4440</strain>
    </source>
</reference>
<evidence type="ECO:0000313" key="4">
    <source>
        <dbReference type="EMBL" id="QDR81656.1"/>
    </source>
</evidence>
<dbReference type="InterPro" id="IPR050832">
    <property type="entry name" value="Bact_Acetyltransf"/>
</dbReference>
<evidence type="ECO:0000259" key="3">
    <source>
        <dbReference type="PROSITE" id="PS51186"/>
    </source>
</evidence>
<dbReference type="SUPFAM" id="SSF55729">
    <property type="entry name" value="Acyl-CoA N-acyltransferases (Nat)"/>
    <property type="match status" value="1"/>
</dbReference>
<dbReference type="Gene3D" id="3.40.630.30">
    <property type="match status" value="1"/>
</dbReference>
<dbReference type="PANTHER" id="PTHR43877">
    <property type="entry name" value="AMINOALKYLPHOSPHONATE N-ACETYLTRANSFERASE-RELATED-RELATED"/>
    <property type="match status" value="1"/>
</dbReference>
<dbReference type="KEGG" id="sted:SPTER_30640"/>
<gene>
    <name evidence="4" type="primary">ypeA</name>
    <name evidence="4" type="ORF">SPTER_30640</name>
</gene>
<dbReference type="EC" id="2.3.1.-" evidence="4"/>
<evidence type="ECO:0000256" key="2">
    <source>
        <dbReference type="ARBA" id="ARBA00023315"/>
    </source>
</evidence>
<dbReference type="PROSITE" id="PS51186">
    <property type="entry name" value="GNAT"/>
    <property type="match status" value="1"/>
</dbReference>
<dbReference type="CDD" id="cd04301">
    <property type="entry name" value="NAT_SF"/>
    <property type="match status" value="1"/>
</dbReference>
<sequence length="145" mass="16219">MGIFRQYIIRELLPSDYEAALDLWQRTPGLGLSEADSAANIDQFLSRNKGLSFVAAAGQELIGTCLCGHDGRRGFLYHLTVHPRYRRQGIGRALAERCLAQLKAAGIAKCHLFVLADNRQGMDFWDRIGFQERADICIYSCNIGL</sequence>
<dbReference type="GO" id="GO:0016747">
    <property type="term" value="F:acyltransferase activity, transferring groups other than amino-acyl groups"/>
    <property type="evidence" value="ECO:0007669"/>
    <property type="project" value="InterPro"/>
</dbReference>
<dbReference type="AlphaFoldDB" id="A0A517DWM4"/>
<evidence type="ECO:0000256" key="1">
    <source>
        <dbReference type="ARBA" id="ARBA00022679"/>
    </source>
</evidence>
<accession>A0A517DWM4</accession>
<proteinExistence type="predicted"/>
<organism evidence="4 5">
    <name type="scientific">Sporomusa termitida</name>
    <dbReference type="NCBI Taxonomy" id="2377"/>
    <lineage>
        <taxon>Bacteria</taxon>
        <taxon>Bacillati</taxon>
        <taxon>Bacillota</taxon>
        <taxon>Negativicutes</taxon>
        <taxon>Selenomonadales</taxon>
        <taxon>Sporomusaceae</taxon>
        <taxon>Sporomusa</taxon>
    </lineage>
</organism>
<protein>
    <submittedName>
        <fullName evidence="4">Acetyltransferase YpeA</fullName>
        <ecNumber evidence="4">2.3.1.-</ecNumber>
    </submittedName>
</protein>
<evidence type="ECO:0000313" key="5">
    <source>
        <dbReference type="Proteomes" id="UP000320776"/>
    </source>
</evidence>
<keyword evidence="2 4" id="KW-0012">Acyltransferase</keyword>